<evidence type="ECO:0000313" key="12">
    <source>
        <dbReference type="Proteomes" id="UP001165653"/>
    </source>
</evidence>
<comment type="similarity">
    <text evidence="1 7 8">Belongs to the TRAFAC class translation factor GTPase superfamily. Classic translation factor GTPase family. IF-2 subfamily.</text>
</comment>
<dbReference type="InterPro" id="IPR000178">
    <property type="entry name" value="TF_IF2_bacterial-like"/>
</dbReference>
<evidence type="ECO:0000256" key="2">
    <source>
        <dbReference type="ARBA" id="ARBA00020675"/>
    </source>
</evidence>
<dbReference type="Gene3D" id="2.40.30.10">
    <property type="entry name" value="Translation factors"/>
    <property type="match status" value="2"/>
</dbReference>
<feature type="binding site" evidence="7">
    <location>
        <begin position="229"/>
        <end position="236"/>
    </location>
    <ligand>
        <name>GTP</name>
        <dbReference type="ChEBI" id="CHEBI:37565"/>
    </ligand>
</feature>
<dbReference type="Proteomes" id="UP001165653">
    <property type="component" value="Unassembled WGS sequence"/>
</dbReference>
<dbReference type="SUPFAM" id="SSF52156">
    <property type="entry name" value="Initiation factor IF2/eIF5b, domain 3"/>
    <property type="match status" value="1"/>
</dbReference>
<keyword evidence="7" id="KW-0963">Cytoplasm</keyword>
<keyword evidence="4 7" id="KW-0547">Nucleotide-binding</keyword>
<feature type="region of interest" description="Disordered" evidence="9">
    <location>
        <begin position="1"/>
        <end position="121"/>
    </location>
</feature>
<evidence type="ECO:0000256" key="7">
    <source>
        <dbReference type="HAMAP-Rule" id="MF_00100"/>
    </source>
</evidence>
<dbReference type="InterPro" id="IPR027417">
    <property type="entry name" value="P-loop_NTPase"/>
</dbReference>
<evidence type="ECO:0000313" key="11">
    <source>
        <dbReference type="EMBL" id="MCW1916258.1"/>
    </source>
</evidence>
<dbReference type="Gene3D" id="3.40.50.10050">
    <property type="entry name" value="Translation initiation factor IF- 2, domain 3"/>
    <property type="match status" value="1"/>
</dbReference>
<evidence type="ECO:0000256" key="8">
    <source>
        <dbReference type="RuleBase" id="RU000644"/>
    </source>
</evidence>
<dbReference type="RefSeq" id="WP_264515828.1">
    <property type="nucleotide sequence ID" value="NZ_JAPDDR010000013.1"/>
</dbReference>
<comment type="subcellular location">
    <subcellularLocation>
        <location evidence="7">Cytoplasm</location>
    </subcellularLocation>
</comment>
<evidence type="ECO:0000256" key="4">
    <source>
        <dbReference type="ARBA" id="ARBA00022741"/>
    </source>
</evidence>
<evidence type="ECO:0000256" key="6">
    <source>
        <dbReference type="ARBA" id="ARBA00023134"/>
    </source>
</evidence>
<evidence type="ECO:0000256" key="5">
    <source>
        <dbReference type="ARBA" id="ARBA00022917"/>
    </source>
</evidence>
<evidence type="ECO:0000256" key="3">
    <source>
        <dbReference type="ARBA" id="ARBA00022540"/>
    </source>
</evidence>
<dbReference type="InterPro" id="IPR015760">
    <property type="entry name" value="TIF_IF2"/>
</dbReference>
<gene>
    <name evidence="7 11" type="primary">infB</name>
    <name evidence="11" type="ORF">OJ996_21890</name>
</gene>
<reference evidence="11" key="1">
    <citation type="submission" date="2022-10" db="EMBL/GenBank/DDBJ databases">
        <title>Luteolibacter sp. GHJ8, whole genome shotgun sequencing project.</title>
        <authorList>
            <person name="Zhao G."/>
            <person name="Shen L."/>
        </authorList>
    </citation>
    <scope>NUCLEOTIDE SEQUENCE</scope>
    <source>
        <strain evidence="11">GHJ8</strain>
    </source>
</reference>
<keyword evidence="3 7" id="KW-0396">Initiation factor</keyword>
<dbReference type="Pfam" id="PF00009">
    <property type="entry name" value="GTP_EFTU"/>
    <property type="match status" value="1"/>
</dbReference>
<feature type="binding site" evidence="7">
    <location>
        <begin position="329"/>
        <end position="332"/>
    </location>
    <ligand>
        <name>GTP</name>
        <dbReference type="ChEBI" id="CHEBI:37565"/>
    </ligand>
</feature>
<dbReference type="InterPro" id="IPR044145">
    <property type="entry name" value="IF2_II"/>
</dbReference>
<feature type="domain" description="Tr-type G" evidence="10">
    <location>
        <begin position="220"/>
        <end position="389"/>
    </location>
</feature>
<keyword evidence="12" id="KW-1185">Reference proteome</keyword>
<dbReference type="InterPro" id="IPR023115">
    <property type="entry name" value="TIF_IF2_dom3"/>
</dbReference>
<dbReference type="EMBL" id="JAPDDR010000013">
    <property type="protein sequence ID" value="MCW1916258.1"/>
    <property type="molecule type" value="Genomic_DNA"/>
</dbReference>
<evidence type="ECO:0000256" key="1">
    <source>
        <dbReference type="ARBA" id="ARBA00007733"/>
    </source>
</evidence>
<dbReference type="InterPro" id="IPR053905">
    <property type="entry name" value="EF-G-like_DII"/>
</dbReference>
<dbReference type="InterPro" id="IPR000795">
    <property type="entry name" value="T_Tr_GTP-bd_dom"/>
</dbReference>
<organism evidence="11 12">
    <name type="scientific">Luteolibacter rhizosphaerae</name>
    <dbReference type="NCBI Taxonomy" id="2989719"/>
    <lineage>
        <taxon>Bacteria</taxon>
        <taxon>Pseudomonadati</taxon>
        <taxon>Verrucomicrobiota</taxon>
        <taxon>Verrucomicrobiia</taxon>
        <taxon>Verrucomicrobiales</taxon>
        <taxon>Verrucomicrobiaceae</taxon>
        <taxon>Luteolibacter</taxon>
    </lineage>
</organism>
<dbReference type="PANTHER" id="PTHR43381:SF5">
    <property type="entry name" value="TR-TYPE G DOMAIN-CONTAINING PROTEIN"/>
    <property type="match status" value="1"/>
</dbReference>
<dbReference type="NCBIfam" id="TIGR00487">
    <property type="entry name" value="IF-2"/>
    <property type="match status" value="1"/>
</dbReference>
<proteinExistence type="inferred from homology"/>
<evidence type="ECO:0000256" key="9">
    <source>
        <dbReference type="SAM" id="MobiDB-lite"/>
    </source>
</evidence>
<name>A0ABT3G8S6_9BACT</name>
<dbReference type="CDD" id="cd03702">
    <property type="entry name" value="IF2_mtIF2_II"/>
    <property type="match status" value="1"/>
</dbReference>
<dbReference type="Pfam" id="PF11987">
    <property type="entry name" value="IF-2"/>
    <property type="match status" value="1"/>
</dbReference>
<dbReference type="Pfam" id="PF22042">
    <property type="entry name" value="EF-G_D2"/>
    <property type="match status" value="1"/>
</dbReference>
<dbReference type="SUPFAM" id="SSF50447">
    <property type="entry name" value="Translation proteins"/>
    <property type="match status" value="2"/>
</dbReference>
<dbReference type="Gene3D" id="3.40.50.300">
    <property type="entry name" value="P-loop containing nucleotide triphosphate hydrolases"/>
    <property type="match status" value="1"/>
</dbReference>
<dbReference type="InterPro" id="IPR009000">
    <property type="entry name" value="Transl_B-barrel_sf"/>
</dbReference>
<dbReference type="SUPFAM" id="SSF52540">
    <property type="entry name" value="P-loop containing nucleoside triphosphate hydrolases"/>
    <property type="match status" value="1"/>
</dbReference>
<protein>
    <recommendedName>
        <fullName evidence="2 7">Translation initiation factor IF-2</fullName>
    </recommendedName>
</protein>
<comment type="caution">
    <text evidence="11">The sequence shown here is derived from an EMBL/GenBank/DDBJ whole genome shotgun (WGS) entry which is preliminary data.</text>
</comment>
<dbReference type="InterPro" id="IPR036925">
    <property type="entry name" value="TIF_IF2_dom3_sf"/>
</dbReference>
<dbReference type="GO" id="GO:0003743">
    <property type="term" value="F:translation initiation factor activity"/>
    <property type="evidence" value="ECO:0007669"/>
    <property type="project" value="UniProtKB-KW"/>
</dbReference>
<dbReference type="InterPro" id="IPR005225">
    <property type="entry name" value="Small_GTP-bd"/>
</dbReference>
<feature type="binding site" evidence="7">
    <location>
        <begin position="275"/>
        <end position="279"/>
    </location>
    <ligand>
        <name>GTP</name>
        <dbReference type="ChEBI" id="CHEBI:37565"/>
    </ligand>
</feature>
<keyword evidence="6 7" id="KW-0342">GTP-binding</keyword>
<evidence type="ECO:0000259" key="10">
    <source>
        <dbReference type="PROSITE" id="PS51722"/>
    </source>
</evidence>
<dbReference type="NCBIfam" id="TIGR00231">
    <property type="entry name" value="small_GTP"/>
    <property type="match status" value="1"/>
</dbReference>
<dbReference type="PROSITE" id="PS51722">
    <property type="entry name" value="G_TR_2"/>
    <property type="match status" value="1"/>
</dbReference>
<accession>A0ABT3G8S6</accession>
<keyword evidence="5 7" id="KW-0648">Protein biosynthesis</keyword>
<dbReference type="CDD" id="cd01887">
    <property type="entry name" value="IF2_eIF5B"/>
    <property type="match status" value="1"/>
</dbReference>
<sequence length="722" mass="77921">MAKDSSDSTPPKRKVLDLIEQPKSASRRDRQRAAQAAESAPPPPSELQKKKDGALDLFSDEGKKKKSGVRKTEQSGKAVLPTISKILEDEEPKAEVPATPPPPAESVSPTPAPVEVPAASEAAAEDSGNVISIKPPIIVSELATRMGLKPFRLLADLIKLQVFVAPHQAIEPEVAVKVCEMHGFTFEREKREKGGGVHKVEEVVVEPEAPLDEPEDLLQLRPPIITIMGHVDHGKTSLLDYIRKTKITAGEAGGITQHVAAYKVEHEGKPITFIDTPGHAIFSDMRARGADITDIVVLVVAANDGIMPQTLEAIEHAKKAKKTIIVAINKIDLPTANSMRVKTQLAEKGLQTVDFGGDVEFVEISALTGAGIPDLLELLALQAEVLELKANPKGNARAAIIEARVQPGRGATASVIVETGTLKVGTPFICGPFAGKVKSLINDRGEQIKEAKPGTPVEVIGFDEMPNVGDELVEMDNVRAAQKLADERQLDLRNSRLKMTQKSRMEDLFSNVIEGTGKAVLKLVLKCDVQGSVEAIKKAIGDIQSDKVTAQVIIGGAGPITEGDVQMASSADAVVLGFNTKVEANAVKAVKSEGVQVKLYSIVYELIDQVREAMLGMLEPLTRENIIGHAEVRMIFKLSKSKGRAAGSFVKDGKIHRKAHARVLRGGVPVFDGKMSTLRRFQDEVEEVKSGMECGIRLGEFNEYQEGDIIECYTLEKIPQTL</sequence>
<feature type="compositionally biased region" description="Pro residues" evidence="9">
    <location>
        <begin position="98"/>
        <end position="114"/>
    </location>
</feature>
<comment type="function">
    <text evidence="7 8">One of the essential components for the initiation of protein synthesis. Protects formylmethionyl-tRNA from spontaneous hydrolysis and promotes its binding to the 30S ribosomal subunits. Also involved in the hydrolysis of GTP during the formation of the 70S ribosomal complex.</text>
</comment>
<dbReference type="CDD" id="cd03692">
    <property type="entry name" value="mtIF2_IVc"/>
    <property type="match status" value="1"/>
</dbReference>
<feature type="region of interest" description="G-domain" evidence="7">
    <location>
        <begin position="223"/>
        <end position="371"/>
    </location>
</feature>
<dbReference type="PANTHER" id="PTHR43381">
    <property type="entry name" value="TRANSLATION INITIATION FACTOR IF-2-RELATED"/>
    <property type="match status" value="1"/>
</dbReference>
<dbReference type="HAMAP" id="MF_00100_B">
    <property type="entry name" value="IF_2_B"/>
    <property type="match status" value="1"/>
</dbReference>